<reference evidence="1 2" key="1">
    <citation type="submission" date="2020-04" db="EMBL/GenBank/DDBJ databases">
        <title>Novel species.</title>
        <authorList>
            <person name="Teo W.F.A."/>
            <person name="Lipun K."/>
            <person name="Srisuk N."/>
            <person name="Duangmal K."/>
        </authorList>
    </citation>
    <scope>NUCLEOTIDE SEQUENCE [LARGE SCALE GENOMIC DNA]</scope>
    <source>
        <strain evidence="1 2">K13G38</strain>
    </source>
</reference>
<evidence type="ECO:0000313" key="1">
    <source>
        <dbReference type="EMBL" id="NKQ52333.1"/>
    </source>
</evidence>
<gene>
    <name evidence="1" type="ORF">HFP15_05510</name>
</gene>
<accession>A0ABX1IXV1</accession>
<organism evidence="1 2">
    <name type="scientific">Amycolatopsis acididurans</name>
    <dbReference type="NCBI Taxonomy" id="2724524"/>
    <lineage>
        <taxon>Bacteria</taxon>
        <taxon>Bacillati</taxon>
        <taxon>Actinomycetota</taxon>
        <taxon>Actinomycetes</taxon>
        <taxon>Pseudonocardiales</taxon>
        <taxon>Pseudonocardiaceae</taxon>
        <taxon>Amycolatopsis</taxon>
    </lineage>
</organism>
<dbReference type="Proteomes" id="UP000715441">
    <property type="component" value="Unassembled WGS sequence"/>
</dbReference>
<comment type="caution">
    <text evidence="1">The sequence shown here is derived from an EMBL/GenBank/DDBJ whole genome shotgun (WGS) entry which is preliminary data.</text>
</comment>
<sequence>MTEPGKRASLLDVAFGAAVITTSIGVRTCGALLRGLPQPRTWPWPLRTFGEIGYHQRLALRAEAERRYRDVVPALVTVVLDELDLPRIVNGVIDEIDLPEIIRTSTGSVAGGTVRDVRVQVMAADDTVSRWTRWLVTAGRDGRRSQR</sequence>
<proteinExistence type="predicted"/>
<keyword evidence="2" id="KW-1185">Reference proteome</keyword>
<protein>
    <submittedName>
        <fullName evidence="1">Uncharacterized protein</fullName>
    </submittedName>
</protein>
<dbReference type="RefSeq" id="WP_168512089.1">
    <property type="nucleotide sequence ID" value="NZ_JAAXLS010000002.1"/>
</dbReference>
<evidence type="ECO:0000313" key="2">
    <source>
        <dbReference type="Proteomes" id="UP000715441"/>
    </source>
</evidence>
<dbReference type="EMBL" id="JAAXLS010000002">
    <property type="protein sequence ID" value="NKQ52333.1"/>
    <property type="molecule type" value="Genomic_DNA"/>
</dbReference>
<name>A0ABX1IXV1_9PSEU</name>